<comment type="caution">
    <text evidence="1">The sequence shown here is derived from an EMBL/GenBank/DDBJ whole genome shotgun (WGS) entry which is preliminary data.</text>
</comment>
<gene>
    <name evidence="1" type="ORF">ENL71_01645</name>
</gene>
<reference evidence="1" key="1">
    <citation type="journal article" date="2020" name="mSystems">
        <title>Genome- and Community-Level Interaction Insights into Carbon Utilization and Element Cycling Functions of Hydrothermarchaeota in Hydrothermal Sediment.</title>
        <authorList>
            <person name="Zhou Z."/>
            <person name="Liu Y."/>
            <person name="Xu W."/>
            <person name="Pan J."/>
            <person name="Luo Z.H."/>
            <person name="Li M."/>
        </authorList>
    </citation>
    <scope>NUCLEOTIDE SEQUENCE [LARGE SCALE GENOMIC DNA]</scope>
    <source>
        <strain evidence="1">SpSt-102</strain>
    </source>
</reference>
<proteinExistence type="predicted"/>
<dbReference type="EMBL" id="DRUZ01000024">
    <property type="protein sequence ID" value="HHS01232.1"/>
    <property type="molecule type" value="Genomic_DNA"/>
</dbReference>
<evidence type="ECO:0000313" key="1">
    <source>
        <dbReference type="EMBL" id="HHS01232.1"/>
    </source>
</evidence>
<dbReference type="AlphaFoldDB" id="A0A7C5V2R7"/>
<name>A0A7C5V2R7_9FIRM</name>
<protein>
    <submittedName>
        <fullName evidence="1">Uncharacterized protein</fullName>
    </submittedName>
</protein>
<sequence>MMKIYTITFILEGENRIFLPEYAKFLPIFLRKFLIANTQPKFEEYIRLINGIEMRLEFFIFPQKVNISKRYKKINLVIDQQRRGRVIHFDWTYEENVHINSFIAYYIVREILKKYGQRLKNRKIGIIGLEKAKKNGLLYELAENTDILYTSFNSFQETKIADELLGEFGTVTINCWEEEKLFENVDIVFVFRELDKTAYELKRGIVCYPEKGVVENFEFLKKSFLFSEICIDFIPLKDICIYNIAPFVNLPVNMVEIICEKLLFTTINSFSDAKKVFTRDLFDVRIKFE</sequence>
<accession>A0A7C5V2R7</accession>
<organism evidence="1">
    <name type="scientific">Caldicellulosiruptor owensensis</name>
    <dbReference type="NCBI Taxonomy" id="55205"/>
    <lineage>
        <taxon>Bacteria</taxon>
        <taxon>Bacillati</taxon>
        <taxon>Bacillota</taxon>
        <taxon>Bacillota incertae sedis</taxon>
        <taxon>Caldicellulosiruptorales</taxon>
        <taxon>Caldicellulosiruptoraceae</taxon>
        <taxon>Caldicellulosiruptor</taxon>
    </lineage>
</organism>